<feature type="region of interest" description="Disordered" evidence="1">
    <location>
        <begin position="1"/>
        <end position="48"/>
    </location>
</feature>
<name>A0A918SFH1_9HYPH</name>
<organism evidence="2 3">
    <name type="scientific">Devosia pacifica</name>
    <dbReference type="NCBI Taxonomy" id="1335967"/>
    <lineage>
        <taxon>Bacteria</taxon>
        <taxon>Pseudomonadati</taxon>
        <taxon>Pseudomonadota</taxon>
        <taxon>Alphaproteobacteria</taxon>
        <taxon>Hyphomicrobiales</taxon>
        <taxon>Devosiaceae</taxon>
        <taxon>Devosia</taxon>
    </lineage>
</organism>
<dbReference type="Proteomes" id="UP000646579">
    <property type="component" value="Unassembled WGS sequence"/>
</dbReference>
<comment type="caution">
    <text evidence="2">The sequence shown here is derived from an EMBL/GenBank/DDBJ whole genome shotgun (WGS) entry which is preliminary data.</text>
</comment>
<evidence type="ECO:0000313" key="3">
    <source>
        <dbReference type="Proteomes" id="UP000646579"/>
    </source>
</evidence>
<sequence length="187" mass="20305">MVDDPNKNPNQPNTAAEATSRTQNKANADFDRVKSEADNQLHAAEHEAKNQYNKAREYIGNEAENAKGQARSFATDQKNYAAEQLGSVADAVNRVADDIKGDQPTMSRYAADLANGVRNVADATRDSSIDELTHRAERFGRQNPAAFLGAAALLGFAASRFVTASSHRQRTVETPAVPANPRNTNTY</sequence>
<evidence type="ECO:0000256" key="1">
    <source>
        <dbReference type="SAM" id="MobiDB-lite"/>
    </source>
</evidence>
<protein>
    <submittedName>
        <fullName evidence="2">Nutrient deprivation-induced protein</fullName>
    </submittedName>
</protein>
<gene>
    <name evidence="2" type="ORF">GCM10007989_35110</name>
</gene>
<feature type="region of interest" description="Disordered" evidence="1">
    <location>
        <begin position="165"/>
        <end position="187"/>
    </location>
</feature>
<reference evidence="2" key="1">
    <citation type="journal article" date="2014" name="Int. J. Syst. Evol. Microbiol.">
        <title>Complete genome sequence of Corynebacterium casei LMG S-19264T (=DSM 44701T), isolated from a smear-ripened cheese.</title>
        <authorList>
            <consortium name="US DOE Joint Genome Institute (JGI-PGF)"/>
            <person name="Walter F."/>
            <person name="Albersmeier A."/>
            <person name="Kalinowski J."/>
            <person name="Ruckert C."/>
        </authorList>
    </citation>
    <scope>NUCLEOTIDE SEQUENCE</scope>
    <source>
        <strain evidence="2">KCTC 32437</strain>
    </source>
</reference>
<feature type="compositionally biased region" description="Polar residues" evidence="1">
    <location>
        <begin position="7"/>
        <end position="26"/>
    </location>
</feature>
<dbReference type="AlphaFoldDB" id="A0A918SFH1"/>
<evidence type="ECO:0000313" key="2">
    <source>
        <dbReference type="EMBL" id="GHA36036.1"/>
    </source>
</evidence>
<accession>A0A918SFH1</accession>
<feature type="compositionally biased region" description="Basic and acidic residues" evidence="1">
    <location>
        <begin position="28"/>
        <end position="48"/>
    </location>
</feature>
<reference evidence="2" key="2">
    <citation type="submission" date="2020-09" db="EMBL/GenBank/DDBJ databases">
        <authorList>
            <person name="Sun Q."/>
            <person name="Kim S."/>
        </authorList>
    </citation>
    <scope>NUCLEOTIDE SEQUENCE</scope>
    <source>
        <strain evidence="2">KCTC 32437</strain>
    </source>
</reference>
<dbReference type="RefSeq" id="WP_189427091.1">
    <property type="nucleotide sequence ID" value="NZ_BMZE01000004.1"/>
</dbReference>
<proteinExistence type="predicted"/>
<dbReference type="EMBL" id="BMZE01000004">
    <property type="protein sequence ID" value="GHA36036.1"/>
    <property type="molecule type" value="Genomic_DNA"/>
</dbReference>
<keyword evidence="3" id="KW-1185">Reference proteome</keyword>